<feature type="binding site" evidence="7">
    <location>
        <position position="265"/>
    </location>
    <ligand>
        <name>[4Fe-4S] cluster</name>
        <dbReference type="ChEBI" id="CHEBI:49883"/>
    </ligand>
</feature>
<feature type="domain" description="IspG C-terminal" evidence="9">
    <location>
        <begin position="261"/>
        <end position="348"/>
    </location>
</feature>
<comment type="cofactor">
    <cofactor evidence="7">
        <name>[4Fe-4S] cluster</name>
        <dbReference type="ChEBI" id="CHEBI:49883"/>
    </cofactor>
    <text evidence="7">Binds 1 [4Fe-4S] cluster.</text>
</comment>
<evidence type="ECO:0000259" key="8">
    <source>
        <dbReference type="Pfam" id="PF04551"/>
    </source>
</evidence>
<dbReference type="GO" id="GO:0019288">
    <property type="term" value="P:isopentenyl diphosphate biosynthetic process, methylerythritol 4-phosphate pathway"/>
    <property type="evidence" value="ECO:0007669"/>
    <property type="project" value="UniProtKB-UniRule"/>
</dbReference>
<feature type="domain" description="IspG TIM-barrel" evidence="8">
    <location>
        <begin position="7"/>
        <end position="246"/>
    </location>
</feature>
<keyword evidence="5 7" id="KW-0411">Iron-sulfur</keyword>
<dbReference type="EMBL" id="CP096649">
    <property type="protein sequence ID" value="UQK59846.1"/>
    <property type="molecule type" value="Genomic_DNA"/>
</dbReference>
<dbReference type="KEGG" id="fms:M1R53_04145"/>
<comment type="pathway">
    <text evidence="7">Isoprenoid biosynthesis; isopentenyl diphosphate biosynthesis via DXP pathway; isopentenyl diphosphate from 1-deoxy-D-xylulose 5-phosphate: step 5/6.</text>
</comment>
<dbReference type="GO" id="GO:0046429">
    <property type="term" value="F:4-hydroxy-3-methylbut-2-en-1-yl diphosphate synthase activity (ferredoxin)"/>
    <property type="evidence" value="ECO:0007669"/>
    <property type="project" value="UniProtKB-UniRule"/>
</dbReference>
<comment type="function">
    <text evidence="7">Converts 2C-methyl-D-erythritol 2,4-cyclodiphosphate (ME-2,4cPP) into 1-hydroxy-2-methyl-2-(E)-butenyl 4-diphosphate.</text>
</comment>
<dbReference type="InterPro" id="IPR045854">
    <property type="entry name" value="NO2/SO3_Rdtase_4Fe4S_sf"/>
</dbReference>
<dbReference type="Gene3D" id="3.20.20.20">
    <property type="entry name" value="Dihydropteroate synthase-like"/>
    <property type="match status" value="1"/>
</dbReference>
<dbReference type="GO" id="GO:0141197">
    <property type="term" value="F:4-hydroxy-3-methylbut-2-enyl-diphosphate synthase activity (flavodoxin)"/>
    <property type="evidence" value="ECO:0007669"/>
    <property type="project" value="UniProtKB-EC"/>
</dbReference>
<dbReference type="InterPro" id="IPR058579">
    <property type="entry name" value="IspG_C"/>
</dbReference>
<keyword evidence="1 7" id="KW-0004">4Fe-4S</keyword>
<dbReference type="PANTHER" id="PTHR30454">
    <property type="entry name" value="4-HYDROXY-3-METHYLBUT-2-EN-1-YL DIPHOSPHATE SYNTHASE"/>
    <property type="match status" value="1"/>
</dbReference>
<evidence type="ECO:0000256" key="1">
    <source>
        <dbReference type="ARBA" id="ARBA00022485"/>
    </source>
</evidence>
<evidence type="ECO:0000256" key="7">
    <source>
        <dbReference type="HAMAP-Rule" id="MF_00159"/>
    </source>
</evidence>
<dbReference type="GO" id="GO:0051539">
    <property type="term" value="F:4 iron, 4 sulfur cluster binding"/>
    <property type="evidence" value="ECO:0007669"/>
    <property type="project" value="UniProtKB-UniRule"/>
</dbReference>
<organism evidence="10 11">
    <name type="scientific">Fenollaria massiliensis</name>
    <dbReference type="NCBI Taxonomy" id="938288"/>
    <lineage>
        <taxon>Bacteria</taxon>
        <taxon>Bacillati</taxon>
        <taxon>Bacillota</taxon>
        <taxon>Clostridia</taxon>
        <taxon>Eubacteriales</taxon>
        <taxon>Fenollaria</taxon>
    </lineage>
</organism>
<dbReference type="InterPro" id="IPR004588">
    <property type="entry name" value="IspG_bac-typ"/>
</dbReference>
<keyword evidence="3 7" id="KW-0560">Oxidoreductase</keyword>
<dbReference type="PIRSF" id="PIRSF004640">
    <property type="entry name" value="IspG"/>
    <property type="match status" value="1"/>
</dbReference>
<feature type="binding site" evidence="7">
    <location>
        <position position="307"/>
    </location>
    <ligand>
        <name>[4Fe-4S] cluster</name>
        <dbReference type="ChEBI" id="CHEBI:49883"/>
    </ligand>
</feature>
<keyword evidence="6 7" id="KW-0414">Isoprene biosynthesis</keyword>
<comment type="catalytic activity">
    <reaction evidence="7">
        <text>(2E)-4-hydroxy-3-methylbut-2-enyl diphosphate + oxidized [flavodoxin] + H2O + 2 H(+) = 2-C-methyl-D-erythritol 2,4-cyclic diphosphate + reduced [flavodoxin]</text>
        <dbReference type="Rhea" id="RHEA:43604"/>
        <dbReference type="Rhea" id="RHEA-COMP:10622"/>
        <dbReference type="Rhea" id="RHEA-COMP:10623"/>
        <dbReference type="ChEBI" id="CHEBI:15377"/>
        <dbReference type="ChEBI" id="CHEBI:15378"/>
        <dbReference type="ChEBI" id="CHEBI:57618"/>
        <dbReference type="ChEBI" id="CHEBI:58210"/>
        <dbReference type="ChEBI" id="CHEBI:58483"/>
        <dbReference type="ChEBI" id="CHEBI:128753"/>
        <dbReference type="EC" id="1.17.7.3"/>
    </reaction>
</comment>
<dbReference type="InterPro" id="IPR016425">
    <property type="entry name" value="IspG_bac"/>
</dbReference>
<keyword evidence="2 7" id="KW-0479">Metal-binding</keyword>
<dbReference type="InterPro" id="IPR058578">
    <property type="entry name" value="IspG_TIM"/>
</dbReference>
<dbReference type="EC" id="1.17.7.3" evidence="7"/>
<dbReference type="FunFam" id="3.20.20.20:FF:000001">
    <property type="entry name" value="4-hydroxy-3-methylbut-2-en-1-yl diphosphate synthase (flavodoxin)"/>
    <property type="match status" value="1"/>
</dbReference>
<sequence>MIERKKTRKIFVRDVAIGGDAPITIQSMTNTDTKDVENTVKQTIEMEENGLDIIRMAVNDEEDAKAIKEIKKKIHVPVIADIQFDYKLALMAAREGYDCIRINPGNLNSSSELREIVDICKDKNLPIRVGANSGSISKKILDKYNGVNKESLVYGALEQVEMLNKLDFYNIKVSIKSSDVNTCIDANRMFSSMCDYPLHLGLTEAGSPSVGIVKSSIAIGTLLKDGIGDTIRVSLTSDPLEEVIAAKKILNALGIRRDSVNLVSCPTCARTKINIIPIVEELEPLLANIKKDITVAVMGCPVNGPGEAKNADIGISMSKEYAYLFKKGNVIKKLDRNEVVEELLKEIERM</sequence>
<dbReference type="Pfam" id="PF26540">
    <property type="entry name" value="GcpE_C"/>
    <property type="match status" value="1"/>
</dbReference>
<evidence type="ECO:0000313" key="10">
    <source>
        <dbReference type="EMBL" id="UQK59846.1"/>
    </source>
</evidence>
<gene>
    <name evidence="7 10" type="primary">ispG</name>
    <name evidence="10" type="synonym">gcpE</name>
    <name evidence="10" type="ORF">M1R53_04145</name>
</gene>
<dbReference type="GO" id="GO:0016114">
    <property type="term" value="P:terpenoid biosynthetic process"/>
    <property type="evidence" value="ECO:0007669"/>
    <property type="project" value="InterPro"/>
</dbReference>
<evidence type="ECO:0000256" key="5">
    <source>
        <dbReference type="ARBA" id="ARBA00023014"/>
    </source>
</evidence>
<dbReference type="SUPFAM" id="SSF56014">
    <property type="entry name" value="Nitrite and sulphite reductase 4Fe-4S domain-like"/>
    <property type="match status" value="1"/>
</dbReference>
<dbReference type="Proteomes" id="UP000831151">
    <property type="component" value="Chromosome"/>
</dbReference>
<feature type="binding site" evidence="7">
    <location>
        <position position="268"/>
    </location>
    <ligand>
        <name>[4Fe-4S] cluster</name>
        <dbReference type="ChEBI" id="CHEBI:49883"/>
    </ligand>
</feature>
<evidence type="ECO:0000259" key="9">
    <source>
        <dbReference type="Pfam" id="PF26540"/>
    </source>
</evidence>
<feature type="binding site" evidence="7">
    <location>
        <position position="300"/>
    </location>
    <ligand>
        <name>[4Fe-4S] cluster</name>
        <dbReference type="ChEBI" id="CHEBI:49883"/>
    </ligand>
</feature>
<dbReference type="RefSeq" id="WP_249243178.1">
    <property type="nucleotide sequence ID" value="NZ_CP096649.1"/>
</dbReference>
<dbReference type="NCBIfam" id="TIGR00612">
    <property type="entry name" value="ispG_gcpE"/>
    <property type="match status" value="1"/>
</dbReference>
<evidence type="ECO:0000256" key="4">
    <source>
        <dbReference type="ARBA" id="ARBA00023004"/>
    </source>
</evidence>
<dbReference type="GO" id="GO:0005506">
    <property type="term" value="F:iron ion binding"/>
    <property type="evidence" value="ECO:0007669"/>
    <property type="project" value="InterPro"/>
</dbReference>
<dbReference type="SUPFAM" id="SSF51717">
    <property type="entry name" value="Dihydropteroate synthetase-like"/>
    <property type="match status" value="1"/>
</dbReference>
<evidence type="ECO:0000256" key="2">
    <source>
        <dbReference type="ARBA" id="ARBA00022723"/>
    </source>
</evidence>
<evidence type="ECO:0000256" key="3">
    <source>
        <dbReference type="ARBA" id="ARBA00023002"/>
    </source>
</evidence>
<dbReference type="Gene3D" id="3.30.413.10">
    <property type="entry name" value="Sulfite Reductase Hemoprotein, domain 1"/>
    <property type="match status" value="1"/>
</dbReference>
<dbReference type="NCBIfam" id="NF001540">
    <property type="entry name" value="PRK00366.1"/>
    <property type="match status" value="1"/>
</dbReference>
<comment type="similarity">
    <text evidence="7">Belongs to the IspG family.</text>
</comment>
<keyword evidence="11" id="KW-1185">Reference proteome</keyword>
<protein>
    <recommendedName>
        <fullName evidence="7">4-hydroxy-3-methylbut-2-en-1-yl diphosphate synthase (flavodoxin)</fullName>
        <ecNumber evidence="7">1.17.7.3</ecNumber>
    </recommendedName>
    <alternativeName>
        <fullName evidence="7">1-hydroxy-2-methyl-2-(E)-butenyl 4-diphosphate synthase</fullName>
    </alternativeName>
</protein>
<dbReference type="PANTHER" id="PTHR30454:SF0">
    <property type="entry name" value="4-HYDROXY-3-METHYLBUT-2-EN-1-YL DIPHOSPHATE SYNTHASE (FERREDOXIN), CHLOROPLASTIC"/>
    <property type="match status" value="1"/>
</dbReference>
<dbReference type="InterPro" id="IPR011005">
    <property type="entry name" value="Dihydropteroate_synth-like_sf"/>
</dbReference>
<name>A0A9E7IXS1_9FIRM</name>
<accession>A0A9E7IXS1</accession>
<dbReference type="Pfam" id="PF04551">
    <property type="entry name" value="GcpE"/>
    <property type="match status" value="1"/>
</dbReference>
<evidence type="ECO:0000256" key="6">
    <source>
        <dbReference type="ARBA" id="ARBA00023229"/>
    </source>
</evidence>
<dbReference type="AlphaFoldDB" id="A0A9E7IXS1"/>
<evidence type="ECO:0000313" key="11">
    <source>
        <dbReference type="Proteomes" id="UP000831151"/>
    </source>
</evidence>
<dbReference type="HAMAP" id="MF_00159">
    <property type="entry name" value="IspG"/>
    <property type="match status" value="1"/>
</dbReference>
<keyword evidence="4 7" id="KW-0408">Iron</keyword>
<reference evidence="10" key="1">
    <citation type="submission" date="2022-04" db="EMBL/GenBank/DDBJ databases">
        <title>Complete genome sequences of Ezakiella coagulans and Fenollaria massiliensis.</title>
        <authorList>
            <person name="France M.T."/>
            <person name="Clifford J."/>
            <person name="Narina S."/>
            <person name="Rutt L."/>
            <person name="Ravel J."/>
        </authorList>
    </citation>
    <scope>NUCLEOTIDE SEQUENCE</scope>
    <source>
        <strain evidence="10">C0061C2</strain>
    </source>
</reference>
<proteinExistence type="inferred from homology"/>